<dbReference type="CDD" id="cd02440">
    <property type="entry name" value="AdoMet_MTases"/>
    <property type="match status" value="1"/>
</dbReference>
<dbReference type="SUPFAM" id="SSF53335">
    <property type="entry name" value="S-adenosyl-L-methionine-dependent methyltransferases"/>
    <property type="match status" value="1"/>
</dbReference>
<dbReference type="EMBL" id="JBHSXS010000009">
    <property type="protein sequence ID" value="MFC6881636.1"/>
    <property type="molecule type" value="Genomic_DNA"/>
</dbReference>
<dbReference type="InterPro" id="IPR013216">
    <property type="entry name" value="Methyltransf_11"/>
</dbReference>
<dbReference type="RefSeq" id="WP_160826935.1">
    <property type="nucleotide sequence ID" value="NZ_JBHSXS010000009.1"/>
</dbReference>
<dbReference type="PANTHER" id="PTHR44068:SF11">
    <property type="entry name" value="GERANYL DIPHOSPHATE 2-C-METHYLTRANSFERASE"/>
    <property type="match status" value="1"/>
</dbReference>
<dbReference type="Pfam" id="PF08241">
    <property type="entry name" value="Methyltransf_11"/>
    <property type="match status" value="1"/>
</dbReference>
<dbReference type="PANTHER" id="PTHR44068">
    <property type="entry name" value="ZGC:194242"/>
    <property type="match status" value="1"/>
</dbReference>
<evidence type="ECO:0000313" key="5">
    <source>
        <dbReference type="Proteomes" id="UP001596380"/>
    </source>
</evidence>
<name>A0ABW2CL41_9ACTN</name>
<reference evidence="5" key="1">
    <citation type="journal article" date="2019" name="Int. J. Syst. Evol. Microbiol.">
        <title>The Global Catalogue of Microorganisms (GCM) 10K type strain sequencing project: providing services to taxonomists for standard genome sequencing and annotation.</title>
        <authorList>
            <consortium name="The Broad Institute Genomics Platform"/>
            <consortium name="The Broad Institute Genome Sequencing Center for Infectious Disease"/>
            <person name="Wu L."/>
            <person name="Ma J."/>
        </authorList>
    </citation>
    <scope>NUCLEOTIDE SEQUENCE [LARGE SCALE GENOMIC DNA]</scope>
    <source>
        <strain evidence="5">JCM 3369</strain>
    </source>
</reference>
<feature type="domain" description="Methyltransferase type 11" evidence="3">
    <location>
        <begin position="96"/>
        <end position="194"/>
    </location>
</feature>
<evidence type="ECO:0000259" key="3">
    <source>
        <dbReference type="Pfam" id="PF08241"/>
    </source>
</evidence>
<dbReference type="GO" id="GO:0008168">
    <property type="term" value="F:methyltransferase activity"/>
    <property type="evidence" value="ECO:0007669"/>
    <property type="project" value="UniProtKB-KW"/>
</dbReference>
<evidence type="ECO:0000256" key="1">
    <source>
        <dbReference type="ARBA" id="ARBA00022679"/>
    </source>
</evidence>
<dbReference type="Gene3D" id="3.40.50.150">
    <property type="entry name" value="Vaccinia Virus protein VP39"/>
    <property type="match status" value="1"/>
</dbReference>
<comment type="caution">
    <text evidence="4">The sequence shown here is derived from an EMBL/GenBank/DDBJ whole genome shotgun (WGS) entry which is preliminary data.</text>
</comment>
<evidence type="ECO:0000256" key="2">
    <source>
        <dbReference type="SAM" id="MobiDB-lite"/>
    </source>
</evidence>
<accession>A0ABW2CL41</accession>
<dbReference type="InterPro" id="IPR029063">
    <property type="entry name" value="SAM-dependent_MTases_sf"/>
</dbReference>
<dbReference type="GO" id="GO:0032259">
    <property type="term" value="P:methylation"/>
    <property type="evidence" value="ECO:0007669"/>
    <property type="project" value="UniProtKB-KW"/>
</dbReference>
<dbReference type="InterPro" id="IPR050447">
    <property type="entry name" value="Erg6_SMT_methyltransf"/>
</dbReference>
<evidence type="ECO:0000313" key="4">
    <source>
        <dbReference type="EMBL" id="MFC6881636.1"/>
    </source>
</evidence>
<dbReference type="EC" id="2.1.1.-" evidence="4"/>
<keyword evidence="5" id="KW-1185">Reference proteome</keyword>
<dbReference type="Proteomes" id="UP001596380">
    <property type="component" value="Unassembled WGS sequence"/>
</dbReference>
<sequence length="311" mass="34424">MTGGTISEGRGDGPRTGPGPAGTRGSSPFTEKWVRSMYRLLERLSSGGAPNLLGIENGYLNYGYWEPGCTDHDAACVALAERLGEAAGITAGDRVLDVGFGFGEQDFHWLRTREPKEIVGLNITPGQVDAARRRTRELDLDDRLDLRVGSATSLPFEDGSFDRVVALESSAHFNTRQVFFREAFRVLRPGGVLATTDPLPREAPGGKGGLVLRLDEVRRRRIIPDANWYPRSVYAARLAEAGFVDVDVRDVTDRTIAANAVFARAHCARLLRDPRYRSFQPRNTIRYHLRQVEARAAARDYVITSARKPGR</sequence>
<keyword evidence="4" id="KW-0489">Methyltransferase</keyword>
<organism evidence="4 5">
    <name type="scientific">Actinomadura yumaensis</name>
    <dbReference type="NCBI Taxonomy" id="111807"/>
    <lineage>
        <taxon>Bacteria</taxon>
        <taxon>Bacillati</taxon>
        <taxon>Actinomycetota</taxon>
        <taxon>Actinomycetes</taxon>
        <taxon>Streptosporangiales</taxon>
        <taxon>Thermomonosporaceae</taxon>
        <taxon>Actinomadura</taxon>
    </lineage>
</organism>
<keyword evidence="1 4" id="KW-0808">Transferase</keyword>
<feature type="region of interest" description="Disordered" evidence="2">
    <location>
        <begin position="1"/>
        <end position="28"/>
    </location>
</feature>
<gene>
    <name evidence="4" type="ORF">ACFQKB_17895</name>
</gene>
<proteinExistence type="predicted"/>
<protein>
    <submittedName>
        <fullName evidence="4">Class I SAM-dependent methyltransferase</fullName>
        <ecNumber evidence="4">2.1.1.-</ecNumber>
    </submittedName>
</protein>